<comment type="caution">
    <text evidence="1">The sequence shown here is derived from an EMBL/GenBank/DDBJ whole genome shotgun (WGS) entry which is preliminary data.</text>
</comment>
<dbReference type="EMBL" id="LAZR01067244">
    <property type="protein sequence ID" value="KKK51981.1"/>
    <property type="molecule type" value="Genomic_DNA"/>
</dbReference>
<accession>A0A0F8YVE9</accession>
<reference evidence="1" key="1">
    <citation type="journal article" date="2015" name="Nature">
        <title>Complex archaea that bridge the gap between prokaryotes and eukaryotes.</title>
        <authorList>
            <person name="Spang A."/>
            <person name="Saw J.H."/>
            <person name="Jorgensen S.L."/>
            <person name="Zaremba-Niedzwiedzka K."/>
            <person name="Martijn J."/>
            <person name="Lind A.E."/>
            <person name="van Eijk R."/>
            <person name="Schleper C."/>
            <person name="Guy L."/>
            <person name="Ettema T.J."/>
        </authorList>
    </citation>
    <scope>NUCLEOTIDE SEQUENCE</scope>
</reference>
<sequence length="100" mass="10971">MTLPDGRARQVCAQPREVYLRARLLRRLMLLGMAALGAGVWRSLDDAQDGLARIAKDFEVRAFTFDGKTHPAAVENGRVRLSETPSAGACSARLCSRPCR</sequence>
<name>A0A0F8YVE9_9ZZZZ</name>
<protein>
    <submittedName>
        <fullName evidence="1">Uncharacterized protein</fullName>
    </submittedName>
</protein>
<dbReference type="AlphaFoldDB" id="A0A0F8YVE9"/>
<organism evidence="1">
    <name type="scientific">marine sediment metagenome</name>
    <dbReference type="NCBI Taxonomy" id="412755"/>
    <lineage>
        <taxon>unclassified sequences</taxon>
        <taxon>metagenomes</taxon>
        <taxon>ecological metagenomes</taxon>
    </lineage>
</organism>
<proteinExistence type="predicted"/>
<gene>
    <name evidence="1" type="ORF">LCGC14_3109520</name>
</gene>
<evidence type="ECO:0000313" key="1">
    <source>
        <dbReference type="EMBL" id="KKK51981.1"/>
    </source>
</evidence>